<sequence length="232" mass="24602">MVAGSVSLEVLPDAGALAVRAADWIARRIRARPDLSVLVATGNTPMPTYARLAELVAGGELDASRVTAVQLDEYLGLEPDDPRSLRAWMNRTFVRPLGITRVVPLDDPATFGAALARLGGLDLAILGLGPNGHLGFNEPPSPPDAPTRTLALTPESLQSNRAYWQGLAVPTHAITAGMDVILAARETLLLVGGAHKRDILRRALHGPETPDVPASFLRRTALTVLADREAAP</sequence>
<dbReference type="InterPro" id="IPR037171">
    <property type="entry name" value="NagB/RpiA_transferase-like"/>
</dbReference>
<dbReference type="CDD" id="cd01399">
    <property type="entry name" value="GlcN6P_deaminase"/>
    <property type="match status" value="1"/>
</dbReference>
<reference evidence="3 4" key="1">
    <citation type="submission" date="2018-01" db="EMBL/GenBank/DDBJ databases">
        <title>Deinococcus koreensis sp. nov., a radiation-resistant bacterium isolated from river water.</title>
        <authorList>
            <person name="Choi A."/>
        </authorList>
    </citation>
    <scope>NUCLEOTIDE SEQUENCE [LARGE SCALE GENOMIC DNA]</scope>
    <source>
        <strain evidence="3 4">SJW1-2</strain>
    </source>
</reference>
<dbReference type="InterPro" id="IPR018321">
    <property type="entry name" value="Glucosamine6P_isomerase_CS"/>
</dbReference>
<dbReference type="Pfam" id="PF01182">
    <property type="entry name" value="Glucosamine_iso"/>
    <property type="match status" value="1"/>
</dbReference>
<dbReference type="Gene3D" id="3.40.50.1360">
    <property type="match status" value="1"/>
</dbReference>
<comment type="caution">
    <text evidence="3">The sequence shown here is derived from an EMBL/GenBank/DDBJ whole genome shotgun (WGS) entry which is preliminary data.</text>
</comment>
<dbReference type="EMBL" id="PPPD01000003">
    <property type="protein sequence ID" value="PNY79495.1"/>
    <property type="molecule type" value="Genomic_DNA"/>
</dbReference>
<name>A0A2K3USH4_9DEIO</name>
<dbReference type="GO" id="GO:0019262">
    <property type="term" value="P:N-acetylneuraminate catabolic process"/>
    <property type="evidence" value="ECO:0007669"/>
    <property type="project" value="TreeGrafter"/>
</dbReference>
<dbReference type="GO" id="GO:0006043">
    <property type="term" value="P:glucosamine catabolic process"/>
    <property type="evidence" value="ECO:0007669"/>
    <property type="project" value="TreeGrafter"/>
</dbReference>
<dbReference type="PANTHER" id="PTHR11280">
    <property type="entry name" value="GLUCOSAMINE-6-PHOSPHATE ISOMERASE"/>
    <property type="match status" value="1"/>
</dbReference>
<dbReference type="RefSeq" id="WP_103314009.1">
    <property type="nucleotide sequence ID" value="NZ_PPPD01000003.1"/>
</dbReference>
<keyword evidence="4" id="KW-1185">Reference proteome</keyword>
<dbReference type="Proteomes" id="UP000236379">
    <property type="component" value="Unassembled WGS sequence"/>
</dbReference>
<proteinExistence type="predicted"/>
<organism evidence="3 4">
    <name type="scientific">Deinococcus koreensis</name>
    <dbReference type="NCBI Taxonomy" id="2054903"/>
    <lineage>
        <taxon>Bacteria</taxon>
        <taxon>Thermotogati</taxon>
        <taxon>Deinococcota</taxon>
        <taxon>Deinococci</taxon>
        <taxon>Deinococcales</taxon>
        <taxon>Deinococcaceae</taxon>
        <taxon>Deinococcus</taxon>
    </lineage>
</organism>
<dbReference type="SUPFAM" id="SSF100950">
    <property type="entry name" value="NagB/RpiA/CoA transferase-like"/>
    <property type="match status" value="1"/>
</dbReference>
<evidence type="ECO:0000313" key="3">
    <source>
        <dbReference type="EMBL" id="PNY79495.1"/>
    </source>
</evidence>
<dbReference type="InterPro" id="IPR004547">
    <property type="entry name" value="Glucosamine6P_isomerase"/>
</dbReference>
<dbReference type="GO" id="GO:0005975">
    <property type="term" value="P:carbohydrate metabolic process"/>
    <property type="evidence" value="ECO:0007669"/>
    <property type="project" value="InterPro"/>
</dbReference>
<evidence type="ECO:0000313" key="4">
    <source>
        <dbReference type="Proteomes" id="UP000236379"/>
    </source>
</evidence>
<keyword evidence="1" id="KW-0378">Hydrolase</keyword>
<evidence type="ECO:0000259" key="2">
    <source>
        <dbReference type="Pfam" id="PF01182"/>
    </source>
</evidence>
<dbReference type="OrthoDB" id="9791139at2"/>
<gene>
    <name evidence="3" type="ORF">CVO96_18870</name>
</gene>
<dbReference type="PROSITE" id="PS01161">
    <property type="entry name" value="GLC_GALNAC_ISOMERASE"/>
    <property type="match status" value="1"/>
</dbReference>
<dbReference type="AlphaFoldDB" id="A0A2K3USH4"/>
<dbReference type="PANTHER" id="PTHR11280:SF5">
    <property type="entry name" value="GLUCOSAMINE-6-PHOSPHATE ISOMERASE"/>
    <property type="match status" value="1"/>
</dbReference>
<dbReference type="GO" id="GO:0004342">
    <property type="term" value="F:glucosamine-6-phosphate deaminase activity"/>
    <property type="evidence" value="ECO:0007669"/>
    <property type="project" value="InterPro"/>
</dbReference>
<dbReference type="GO" id="GO:0042802">
    <property type="term" value="F:identical protein binding"/>
    <property type="evidence" value="ECO:0007669"/>
    <property type="project" value="TreeGrafter"/>
</dbReference>
<feature type="domain" description="Glucosamine/galactosamine-6-phosphate isomerase" evidence="2">
    <location>
        <begin position="16"/>
        <end position="220"/>
    </location>
</feature>
<dbReference type="GO" id="GO:0006046">
    <property type="term" value="P:N-acetylglucosamine catabolic process"/>
    <property type="evidence" value="ECO:0007669"/>
    <property type="project" value="TreeGrafter"/>
</dbReference>
<dbReference type="GO" id="GO:0005737">
    <property type="term" value="C:cytoplasm"/>
    <property type="evidence" value="ECO:0007669"/>
    <property type="project" value="TreeGrafter"/>
</dbReference>
<evidence type="ECO:0000256" key="1">
    <source>
        <dbReference type="ARBA" id="ARBA00022801"/>
    </source>
</evidence>
<accession>A0A2K3USH4</accession>
<dbReference type="InterPro" id="IPR006148">
    <property type="entry name" value="Glc/Gal-6P_isomerase"/>
</dbReference>
<protein>
    <submittedName>
        <fullName evidence="3">Glucosamine-6-phosphate deaminase</fullName>
    </submittedName>
</protein>